<evidence type="ECO:0000256" key="6">
    <source>
        <dbReference type="ARBA" id="ARBA00022430"/>
    </source>
</evidence>
<comment type="pathway">
    <text evidence="3 13 14">Amino-acid biosynthesis; L-leucine biosynthesis; L-leucine from 3-methyl-2-oxobutanoate: step 3/4.</text>
</comment>
<feature type="binding site" evidence="13">
    <location>
        <position position="134"/>
    </location>
    <ligand>
        <name>substrate</name>
    </ligand>
</feature>
<dbReference type="PANTHER" id="PTHR42979:SF1">
    <property type="entry name" value="3-ISOPROPYLMALATE DEHYDROGENASE"/>
    <property type="match status" value="1"/>
</dbReference>
<keyword evidence="6 13" id="KW-0432">Leucine biosynthesis</keyword>
<comment type="similarity">
    <text evidence="4 13">Belongs to the isocitrate and isopropylmalate dehydrogenases family. LeuB type 1 subfamily.</text>
</comment>
<feature type="binding site" evidence="13">
    <location>
        <position position="251"/>
    </location>
    <ligand>
        <name>Mg(2+)</name>
        <dbReference type="ChEBI" id="CHEBI:18420"/>
    </ligand>
</feature>
<dbReference type="Proteomes" id="UP001601059">
    <property type="component" value="Unassembled WGS sequence"/>
</dbReference>
<dbReference type="InterPro" id="IPR019818">
    <property type="entry name" value="IsoCit/isopropylmalate_DH_CS"/>
</dbReference>
<comment type="caution">
    <text evidence="16">The sequence shown here is derived from an EMBL/GenBank/DDBJ whole genome shotgun (WGS) entry which is preliminary data.</text>
</comment>
<dbReference type="HAMAP" id="MF_01033">
    <property type="entry name" value="LeuB_type1"/>
    <property type="match status" value="1"/>
</dbReference>
<comment type="cofactor">
    <cofactor evidence="2">
        <name>Mn(2+)</name>
        <dbReference type="ChEBI" id="CHEBI:29035"/>
    </cofactor>
</comment>
<evidence type="ECO:0000256" key="7">
    <source>
        <dbReference type="ARBA" id="ARBA00022605"/>
    </source>
</evidence>
<dbReference type="SMART" id="SM01329">
    <property type="entry name" value="Iso_dh"/>
    <property type="match status" value="1"/>
</dbReference>
<feature type="binding site" evidence="13">
    <location>
        <begin position="281"/>
        <end position="293"/>
    </location>
    <ligand>
        <name>NAD(+)</name>
        <dbReference type="ChEBI" id="CHEBI:57540"/>
    </ligand>
</feature>
<comment type="subcellular location">
    <subcellularLocation>
        <location evidence="13">Cytoplasm</location>
    </subcellularLocation>
</comment>
<reference evidence="16 17" key="1">
    <citation type="submission" date="2024-08" db="EMBL/GenBank/DDBJ databases">
        <title>Two novel Cytobacillus novel species.</title>
        <authorList>
            <person name="Liu G."/>
        </authorList>
    </citation>
    <scope>NUCLEOTIDE SEQUENCE [LARGE SCALE GENOMIC DNA]</scope>
    <source>
        <strain evidence="16 17">FJAT-54145</strain>
    </source>
</reference>
<dbReference type="EC" id="1.1.1.85" evidence="13"/>
<keyword evidence="9 13" id="KW-0460">Magnesium</keyword>
<dbReference type="PANTHER" id="PTHR42979">
    <property type="entry name" value="3-ISOPROPYLMALATE DEHYDROGENASE"/>
    <property type="match status" value="1"/>
</dbReference>
<evidence type="ECO:0000256" key="5">
    <source>
        <dbReference type="ARBA" id="ARBA00011738"/>
    </source>
</evidence>
<feature type="binding site" evidence="13">
    <location>
        <position position="223"/>
    </location>
    <ligand>
        <name>substrate</name>
    </ligand>
</feature>
<evidence type="ECO:0000256" key="12">
    <source>
        <dbReference type="ARBA" id="ARBA00023304"/>
    </source>
</evidence>
<evidence type="ECO:0000256" key="11">
    <source>
        <dbReference type="ARBA" id="ARBA00023027"/>
    </source>
</evidence>
<dbReference type="NCBIfam" id="TIGR00169">
    <property type="entry name" value="leuB"/>
    <property type="match status" value="1"/>
</dbReference>
<name>A0ABW6KGW9_9BACI</name>
<accession>A0ABW6KGW9</accession>
<dbReference type="PROSITE" id="PS00470">
    <property type="entry name" value="IDH_IMDH"/>
    <property type="match status" value="1"/>
</dbReference>
<feature type="binding site" evidence="13">
    <location>
        <position position="106"/>
    </location>
    <ligand>
        <name>substrate</name>
    </ligand>
</feature>
<dbReference type="GO" id="GO:0003862">
    <property type="term" value="F:3-isopropylmalate dehydrogenase activity"/>
    <property type="evidence" value="ECO:0007669"/>
    <property type="project" value="UniProtKB-EC"/>
</dbReference>
<dbReference type="Gene3D" id="3.40.718.10">
    <property type="entry name" value="Isopropylmalate Dehydrogenase"/>
    <property type="match status" value="1"/>
</dbReference>
<keyword evidence="17" id="KW-1185">Reference proteome</keyword>
<evidence type="ECO:0000256" key="9">
    <source>
        <dbReference type="ARBA" id="ARBA00022842"/>
    </source>
</evidence>
<evidence type="ECO:0000313" key="16">
    <source>
        <dbReference type="EMBL" id="MFE8703406.1"/>
    </source>
</evidence>
<dbReference type="Pfam" id="PF00180">
    <property type="entry name" value="Iso_dh"/>
    <property type="match status" value="1"/>
</dbReference>
<feature type="binding site" evidence="13">
    <location>
        <position position="96"/>
    </location>
    <ligand>
        <name>substrate</name>
    </ligand>
</feature>
<evidence type="ECO:0000256" key="8">
    <source>
        <dbReference type="ARBA" id="ARBA00022723"/>
    </source>
</evidence>
<proteinExistence type="inferred from homology"/>
<organism evidence="16 17">
    <name type="scientific">Cytobacillus spartinae</name>
    <dbReference type="NCBI Taxonomy" id="3299023"/>
    <lineage>
        <taxon>Bacteria</taxon>
        <taxon>Bacillati</taxon>
        <taxon>Bacillota</taxon>
        <taxon>Bacilli</taxon>
        <taxon>Bacillales</taxon>
        <taxon>Bacillaceae</taxon>
        <taxon>Cytobacillus</taxon>
    </lineage>
</organism>
<evidence type="ECO:0000259" key="15">
    <source>
        <dbReference type="SMART" id="SM01329"/>
    </source>
</evidence>
<feature type="binding site" evidence="13">
    <location>
        <position position="223"/>
    </location>
    <ligand>
        <name>Mg(2+)</name>
        <dbReference type="ChEBI" id="CHEBI:18420"/>
    </ligand>
</feature>
<keyword evidence="13" id="KW-0464">Manganese</keyword>
<evidence type="ECO:0000256" key="3">
    <source>
        <dbReference type="ARBA" id="ARBA00004762"/>
    </source>
</evidence>
<dbReference type="InterPro" id="IPR024084">
    <property type="entry name" value="IsoPropMal-DH-like_dom"/>
</dbReference>
<keyword evidence="13" id="KW-0963">Cytoplasm</keyword>
<evidence type="ECO:0000256" key="2">
    <source>
        <dbReference type="ARBA" id="ARBA00001936"/>
    </source>
</evidence>
<comment type="catalytic activity">
    <reaction evidence="1 13 14">
        <text>(2R,3S)-3-isopropylmalate + NAD(+) = 4-methyl-2-oxopentanoate + CO2 + NADH</text>
        <dbReference type="Rhea" id="RHEA:32271"/>
        <dbReference type="ChEBI" id="CHEBI:16526"/>
        <dbReference type="ChEBI" id="CHEBI:17865"/>
        <dbReference type="ChEBI" id="CHEBI:35121"/>
        <dbReference type="ChEBI" id="CHEBI:57540"/>
        <dbReference type="ChEBI" id="CHEBI:57945"/>
        <dbReference type="EC" id="1.1.1.85"/>
    </reaction>
</comment>
<feature type="site" description="Important for catalysis" evidence="13">
    <location>
        <position position="191"/>
    </location>
</feature>
<comment type="subunit">
    <text evidence="5 13 14">Homodimer.</text>
</comment>
<keyword evidence="12 13" id="KW-0100">Branched-chain amino acid biosynthesis</keyword>
<evidence type="ECO:0000256" key="10">
    <source>
        <dbReference type="ARBA" id="ARBA00023002"/>
    </source>
</evidence>
<feature type="site" description="Important for catalysis" evidence="13">
    <location>
        <position position="141"/>
    </location>
</feature>
<evidence type="ECO:0000256" key="1">
    <source>
        <dbReference type="ARBA" id="ARBA00000624"/>
    </source>
</evidence>
<comment type="function">
    <text evidence="13 14">Catalyzes the oxidation of 3-carboxy-2-hydroxy-4-methylpentanoate (3-isopropylmalate) to 3-carboxy-4-methyl-2-oxopentanoate. The product decarboxylates to 4-methyl-2 oxopentanoate.</text>
</comment>
<keyword evidence="10 13" id="KW-0560">Oxidoreductase</keyword>
<evidence type="ECO:0000256" key="4">
    <source>
        <dbReference type="ARBA" id="ARBA00008319"/>
    </source>
</evidence>
<dbReference type="EMBL" id="JBIACK010000016">
    <property type="protein sequence ID" value="MFE8703406.1"/>
    <property type="molecule type" value="Genomic_DNA"/>
</dbReference>
<keyword evidence="8 13" id="KW-0479">Metal-binding</keyword>
<dbReference type="RefSeq" id="WP_389363930.1">
    <property type="nucleotide sequence ID" value="NZ_JBIACK010000016.1"/>
</dbReference>
<keyword evidence="11 13" id="KW-0520">NAD</keyword>
<feature type="binding site" evidence="13">
    <location>
        <position position="247"/>
    </location>
    <ligand>
        <name>Mg(2+)</name>
        <dbReference type="ChEBI" id="CHEBI:18420"/>
    </ligand>
</feature>
<evidence type="ECO:0000256" key="13">
    <source>
        <dbReference type="HAMAP-Rule" id="MF_01033"/>
    </source>
</evidence>
<keyword evidence="7 13" id="KW-0028">Amino-acid biosynthesis</keyword>
<dbReference type="SUPFAM" id="SSF53659">
    <property type="entry name" value="Isocitrate/Isopropylmalate dehydrogenase-like"/>
    <property type="match status" value="1"/>
</dbReference>
<comment type="cofactor">
    <cofactor evidence="13 14">
        <name>Mg(2+)</name>
        <dbReference type="ChEBI" id="CHEBI:18420"/>
    </cofactor>
    <cofactor evidence="13 14">
        <name>Mn(2+)</name>
        <dbReference type="ChEBI" id="CHEBI:29035"/>
    </cofactor>
    <text evidence="13 14">Binds 1 Mg(2+) or Mn(2+) ion per subunit.</text>
</comment>
<feature type="binding site" evidence="13">
    <location>
        <begin position="76"/>
        <end position="89"/>
    </location>
    <ligand>
        <name>NAD(+)</name>
        <dbReference type="ChEBI" id="CHEBI:57540"/>
    </ligand>
</feature>
<gene>
    <name evidence="13 16" type="primary">leuB</name>
    <name evidence="16" type="ORF">ACFYKX_22855</name>
</gene>
<feature type="domain" description="Isopropylmalate dehydrogenase-like" evidence="15">
    <location>
        <begin position="4"/>
        <end position="352"/>
    </location>
</feature>
<dbReference type="InterPro" id="IPR004429">
    <property type="entry name" value="Isopropylmalate_DH"/>
</dbReference>
<evidence type="ECO:0000256" key="14">
    <source>
        <dbReference type="RuleBase" id="RU004445"/>
    </source>
</evidence>
<sequence length="370" mass="40854">MKKRIAVLPGDGIGKEVTRGAVDILNAIGERFGHQFYFSYGKIGGSAFESEGTPLPDETIELCKESDAVLLGAVGGPQWDRLPVHLRPEQGLLKIRKELNLYANLRPTNYYESLVESSPLRKEVIEGVDMLIVRELTGGLYFGKPSERSQQDGKDVVVDTLFYQRAEMYRVIKLAFEVAKGRKKKVTSVDKANVLESSRMWREVAEEVSAQYPDVELEHMLVDNAAMQMIKNPKRFDVVVTENMFGDILSDEASVLTGSLGMLPSASLSENGPYLYEPIHGSAPDIEGKNIANPLAMILSVAMMLRTSFGLEEEAEAVENAVNEVLNAGYRTQDILSFGNRAVSTNEMVAEVKATILDHETILNIMGAYA</sequence>
<protein>
    <recommendedName>
        <fullName evidence="13">3-isopropylmalate dehydrogenase</fullName>
        <ecNumber evidence="13">1.1.1.85</ecNumber>
    </recommendedName>
    <alternativeName>
        <fullName evidence="13">3-IPM-DH</fullName>
    </alternativeName>
    <alternativeName>
        <fullName evidence="13">Beta-IPM dehydrogenase</fullName>
        <shortName evidence="13">IMDH</shortName>
    </alternativeName>
</protein>
<evidence type="ECO:0000313" key="17">
    <source>
        <dbReference type="Proteomes" id="UP001601059"/>
    </source>
</evidence>